<feature type="region of interest" description="Disordered" evidence="3">
    <location>
        <begin position="1"/>
        <end position="132"/>
    </location>
</feature>
<dbReference type="InterPro" id="IPR013783">
    <property type="entry name" value="Ig-like_fold"/>
</dbReference>
<feature type="compositionally biased region" description="Polar residues" evidence="3">
    <location>
        <begin position="790"/>
        <end position="807"/>
    </location>
</feature>
<proteinExistence type="predicted"/>
<feature type="region of interest" description="Disordered" evidence="3">
    <location>
        <begin position="990"/>
        <end position="1011"/>
    </location>
</feature>
<feature type="repeat" description="ANK" evidence="2">
    <location>
        <begin position="1089"/>
        <end position="1121"/>
    </location>
</feature>
<dbReference type="Gene3D" id="2.60.40.10">
    <property type="entry name" value="Immunoglobulins"/>
    <property type="match status" value="1"/>
</dbReference>
<dbReference type="Pfam" id="PF01833">
    <property type="entry name" value="TIG"/>
    <property type="match status" value="1"/>
</dbReference>
<sequence>MRDDTESTASLAYPHCDSPSSEQPASPTFKHSLVPLEPLWANDFPHGLTPPPESLDPGELYLDYQSSIYSAGQLESNSTHPFETPGIRQPPTPPRAEPSPTLHKSPSDLSGGSQDSDGPSPGSSIPTPKAIFPEGDVKMMDLELDAVSNTKDEPGMDFVGFSDEMATQGFGEGGQQFGKTMTEFFDFESAASSPLNTTSQLDPPDPNSKFQPCSPFRRSLSPQPQPFQHTFSVGTPSSNWCAGMHYAGDTRLDSNSNGVTPARPSPNRVNRRKRTLPGGNFDNLQDTSDEGSRLVNISPPARKMVTGPASGSFSLTSFGYHELSQQAGISFEPTQPFEVQQVQLPLTLSVDQIPAKSRVETQILVKLHLSPFPRSVTKLHLPRHCISKPKLYAKPPVRKSPDMLELHASLVCASAMRKPELLQRALARARGEGPRSFKTESQRVEGAEGSSGEDSDNKDSLSGPDKSPSDEESPLMGGEVKICVGCISRERKRAARKKPKQIKEEEEWMRDEPKRAVVFNNHEVREWLSTSGMQSLNGGMDGSGVLGSWEDGMIMELHMRLACYCRHQGEKEGFRVIFTVKNHEDAVIAQQITSSILITDDHKSSAATPTINGGSQDIKLVGTGYQPPQNQLPSNIFGAPVPGISSHDKQQSFNATGPDAHGSTPQSPPFSQNSFSPPPPFGRNMSPASPMASTVSHQQSPPPLLPNGNPASKKRRINSAPKVPAGLTMTRMDNPRPSFQQNGPLIMNNQPSQLQAPALNPFTSAQSPQAFWTEEPMTPSGMSDHAGFQFDSTPNTGFNGLDSRSQFASPQSARPSRAPSPSPQEAFLRAQQAAPRIPIHPQSQVRHAQTHNFQAVPPEPEVSQIPEISRLVPQEGTCRGGIEVTVLGRSFVPGLMVLFGGTPACYNFFFSPTTMVCLLPPNASPGPVVVSIKNVQLGTGADKVRFFTYINDADKSLMELALQIVGMKMRGTMSNPQDIARSIIEGDTGSAFSQGSPRAPQDGTSGSQQHQQYLRRLAGESGFGRHGLEGTLLKFLDAMDLDESPYPFRLDLANKAGQTMLHLASMLNMGRFAAALLARGASVQAADTNGYTPLHFAALHRHLEIYRRLLRHNANPNLQTRNGDTAIDLAFKQGSSRGRSQHDTRSRHQSRASSTSSENHFGSRSRTGSSASLSAMWDPSGMETGRQKYVGVDDFFGATDESSSGDGDDSVDDRWMHSRKGSRHETAAGNASLGDSVLAKDRAPPVPGVMAPPSEGLAPAAVVTAWREQIAASIQNLQNLQWNLPAMPTAADYQHIFQNPMAALQSPMARFHALMPPSPFAQDRDVVGDPEIKKGQYTWWELFSAPQAPPAYDELFPHQPSSSHNPPGDIILERGLAVDSAKLLEEAEFVPPGSSGSSSSASSLDVNELRYRIARGVRDMTREQQDEYRTHARKMKKIESDRRLYFFWPYTLDNKLLTDDQQLPALILILIAMAMSYGPAVWYALKVIVSFVRAVFEDPSSIKESMAVMASGVAVAGGFLEPGVAPVV</sequence>
<dbReference type="EMBL" id="LN890948">
    <property type="protein sequence ID" value="CUS15380.1"/>
    <property type="molecule type" value="Genomic_DNA"/>
</dbReference>
<dbReference type="Pfam" id="PF25603">
    <property type="entry name" value="SPT23_MGA2_DBD"/>
    <property type="match status" value="2"/>
</dbReference>
<keyword evidence="7" id="KW-1185">Reference proteome</keyword>
<feature type="compositionally biased region" description="Low complexity" evidence="3">
    <location>
        <begin position="107"/>
        <end position="124"/>
    </location>
</feature>
<evidence type="ECO:0000256" key="3">
    <source>
        <dbReference type="SAM" id="MobiDB-lite"/>
    </source>
</evidence>
<feature type="region of interest" description="Disordered" evidence="3">
    <location>
        <begin position="1133"/>
        <end position="1179"/>
    </location>
</feature>
<feature type="region of interest" description="Disordered" evidence="3">
    <location>
        <begin position="250"/>
        <end position="292"/>
    </location>
</feature>
<feature type="repeat" description="ANK" evidence="2">
    <location>
        <begin position="1056"/>
        <end position="1088"/>
    </location>
</feature>
<dbReference type="InterPro" id="IPR002909">
    <property type="entry name" value="IPT_dom"/>
</dbReference>
<feature type="compositionally biased region" description="Basic and acidic residues" evidence="3">
    <location>
        <begin position="429"/>
        <end position="446"/>
    </location>
</feature>
<dbReference type="GO" id="GO:0003690">
    <property type="term" value="F:double-stranded DNA binding"/>
    <property type="evidence" value="ECO:0007669"/>
    <property type="project" value="TreeGrafter"/>
</dbReference>
<dbReference type="SUPFAM" id="SSF81296">
    <property type="entry name" value="E set domains"/>
    <property type="match status" value="1"/>
</dbReference>
<feature type="domain" description="IPT/TIG" evidence="5">
    <location>
        <begin position="865"/>
        <end position="950"/>
    </location>
</feature>
<feature type="region of interest" description="Disordered" evidence="3">
    <location>
        <begin position="773"/>
        <end position="828"/>
    </location>
</feature>
<feature type="compositionally biased region" description="Low complexity" evidence="3">
    <location>
        <begin position="1151"/>
        <end position="1175"/>
    </location>
</feature>
<dbReference type="SMART" id="SM00429">
    <property type="entry name" value="IPT"/>
    <property type="match status" value="1"/>
</dbReference>
<feature type="transmembrane region" description="Helical" evidence="4">
    <location>
        <begin position="1463"/>
        <end position="1485"/>
    </location>
</feature>
<name>A0A292Q9H0_9PEZI</name>
<feature type="compositionally biased region" description="Polar residues" evidence="3">
    <location>
        <begin position="64"/>
        <end position="81"/>
    </location>
</feature>
<dbReference type="CDD" id="cd00102">
    <property type="entry name" value="IPT"/>
    <property type="match status" value="1"/>
</dbReference>
<feature type="region of interest" description="Disordered" evidence="3">
    <location>
        <begin position="191"/>
        <end position="228"/>
    </location>
</feature>
<organism evidence="6 7">
    <name type="scientific">Tuber aestivum</name>
    <name type="common">summer truffle</name>
    <dbReference type="NCBI Taxonomy" id="59557"/>
    <lineage>
        <taxon>Eukaryota</taxon>
        <taxon>Fungi</taxon>
        <taxon>Dikarya</taxon>
        <taxon>Ascomycota</taxon>
        <taxon>Pezizomycotina</taxon>
        <taxon>Pezizomycetes</taxon>
        <taxon>Pezizales</taxon>
        <taxon>Tuberaceae</taxon>
        <taxon>Tuber</taxon>
    </lineage>
</organism>
<dbReference type="InterPro" id="IPR002110">
    <property type="entry name" value="Ankyrin_rpt"/>
</dbReference>
<evidence type="ECO:0000259" key="5">
    <source>
        <dbReference type="SMART" id="SM00429"/>
    </source>
</evidence>
<dbReference type="InterPro" id="IPR036770">
    <property type="entry name" value="Ankyrin_rpt-contain_sf"/>
</dbReference>
<dbReference type="Pfam" id="PF13857">
    <property type="entry name" value="Ank_5"/>
    <property type="match status" value="1"/>
</dbReference>
<keyword evidence="4" id="KW-1133">Transmembrane helix</keyword>
<gene>
    <name evidence="6" type="ORF">GSTUAT00000637001</name>
</gene>
<dbReference type="GO" id="GO:0003712">
    <property type="term" value="F:transcription coregulator activity"/>
    <property type="evidence" value="ECO:0007669"/>
    <property type="project" value="TreeGrafter"/>
</dbReference>
<dbReference type="InterPro" id="IPR014756">
    <property type="entry name" value="Ig_E-set"/>
</dbReference>
<dbReference type="PROSITE" id="PS50297">
    <property type="entry name" value="ANK_REP_REGION"/>
    <property type="match status" value="2"/>
</dbReference>
<feature type="compositionally biased region" description="Pro residues" evidence="3">
    <location>
        <begin position="88"/>
        <end position="97"/>
    </location>
</feature>
<dbReference type="PROSITE" id="PS50088">
    <property type="entry name" value="ANK_REPEAT"/>
    <property type="match status" value="2"/>
</dbReference>
<feature type="compositionally biased region" description="Polar residues" evidence="3">
    <location>
        <begin position="191"/>
        <end position="201"/>
    </location>
</feature>
<dbReference type="GO" id="GO:0005634">
    <property type="term" value="C:nucleus"/>
    <property type="evidence" value="ECO:0007669"/>
    <property type="project" value="TreeGrafter"/>
</dbReference>
<dbReference type="SMART" id="SM00248">
    <property type="entry name" value="ANK"/>
    <property type="match status" value="2"/>
</dbReference>
<feature type="compositionally biased region" description="Low complexity" evidence="3">
    <location>
        <begin position="808"/>
        <end position="819"/>
    </location>
</feature>
<reference evidence="6" key="1">
    <citation type="submission" date="2015-10" db="EMBL/GenBank/DDBJ databases">
        <authorList>
            <person name="Regsiter A."/>
            <person name="william w."/>
        </authorList>
    </citation>
    <scope>NUCLEOTIDE SEQUENCE</scope>
    <source>
        <strain evidence="6">Montdore</strain>
    </source>
</reference>
<dbReference type="SUPFAM" id="SSF48403">
    <property type="entry name" value="Ankyrin repeat"/>
    <property type="match status" value="1"/>
</dbReference>
<evidence type="ECO:0000313" key="7">
    <source>
        <dbReference type="Proteomes" id="UP001412239"/>
    </source>
</evidence>
<feature type="region of interest" description="Disordered" evidence="3">
    <location>
        <begin position="427"/>
        <end position="476"/>
    </location>
</feature>
<dbReference type="Proteomes" id="UP001412239">
    <property type="component" value="Unassembled WGS sequence"/>
</dbReference>
<dbReference type="Gene3D" id="1.25.40.20">
    <property type="entry name" value="Ankyrin repeat-containing domain"/>
    <property type="match status" value="1"/>
</dbReference>
<evidence type="ECO:0000256" key="1">
    <source>
        <dbReference type="ARBA" id="ARBA00023043"/>
    </source>
</evidence>
<dbReference type="PANTHER" id="PTHR23335">
    <property type="entry name" value="CALMODULIN-BINDING TRANSCRIPTION ACTIVATOR CAMTA"/>
    <property type="match status" value="1"/>
</dbReference>
<keyword evidence="4" id="KW-0812">Transmembrane</keyword>
<dbReference type="GO" id="GO:0006357">
    <property type="term" value="P:regulation of transcription by RNA polymerase II"/>
    <property type="evidence" value="ECO:0007669"/>
    <property type="project" value="TreeGrafter"/>
</dbReference>
<accession>A0A292Q9H0</accession>
<feature type="region of interest" description="Disordered" evidence="3">
    <location>
        <begin position="1199"/>
        <end position="1237"/>
    </location>
</feature>
<keyword evidence="4" id="KW-0472">Membrane</keyword>
<dbReference type="InterPro" id="IPR057962">
    <property type="entry name" value="SPT23_MGA2_DBD"/>
</dbReference>
<evidence type="ECO:0000256" key="2">
    <source>
        <dbReference type="PROSITE-ProRule" id="PRU00023"/>
    </source>
</evidence>
<evidence type="ECO:0000256" key="4">
    <source>
        <dbReference type="SAM" id="Phobius"/>
    </source>
</evidence>
<keyword evidence="1 2" id="KW-0040">ANK repeat</keyword>
<evidence type="ECO:0000313" key="6">
    <source>
        <dbReference type="EMBL" id="CUS15380.1"/>
    </source>
</evidence>
<feature type="region of interest" description="Disordered" evidence="3">
    <location>
        <begin position="618"/>
        <end position="731"/>
    </location>
</feature>
<protein>
    <recommendedName>
        <fullName evidence="5">IPT/TIG domain-containing protein</fullName>
    </recommendedName>
</protein>
<dbReference type="PANTHER" id="PTHR23335:SF1">
    <property type="entry name" value="CALMODULIN-BINDING TRANSCRIPTION ACTIVATOR, ISOFORM F"/>
    <property type="match status" value="1"/>
</dbReference>